<evidence type="ECO:0000256" key="1">
    <source>
        <dbReference type="SAM" id="MobiDB-lite"/>
    </source>
</evidence>
<evidence type="ECO:0000313" key="4">
    <source>
        <dbReference type="Proteomes" id="UP000807785"/>
    </source>
</evidence>
<evidence type="ECO:0000313" key="3">
    <source>
        <dbReference type="EMBL" id="MBK6972639.1"/>
    </source>
</evidence>
<evidence type="ECO:0000256" key="2">
    <source>
        <dbReference type="SAM" id="Phobius"/>
    </source>
</evidence>
<dbReference type="EMBL" id="JADJEV010000003">
    <property type="protein sequence ID" value="MBK6972639.1"/>
    <property type="molecule type" value="Genomic_DNA"/>
</dbReference>
<keyword evidence="2" id="KW-0472">Membrane</keyword>
<dbReference type="PANTHER" id="PTHR40278:SF1">
    <property type="entry name" value="DNA UTILIZATION PROTEIN HOFN"/>
    <property type="match status" value="1"/>
</dbReference>
<dbReference type="InterPro" id="IPR007813">
    <property type="entry name" value="PilN"/>
</dbReference>
<protein>
    <submittedName>
        <fullName evidence="3">PilN domain-containing protein</fullName>
    </submittedName>
</protein>
<organism evidence="3 4">
    <name type="scientific">Candidatus Methylophosphatis roskildensis</name>
    <dbReference type="NCBI Taxonomy" id="2899263"/>
    <lineage>
        <taxon>Bacteria</taxon>
        <taxon>Pseudomonadati</taxon>
        <taxon>Pseudomonadota</taxon>
        <taxon>Betaproteobacteria</taxon>
        <taxon>Nitrosomonadales</taxon>
        <taxon>Sterolibacteriaceae</taxon>
        <taxon>Candidatus Methylophosphatis</taxon>
    </lineage>
</organism>
<feature type="transmembrane region" description="Helical" evidence="2">
    <location>
        <begin position="21"/>
        <end position="42"/>
    </location>
</feature>
<dbReference type="Proteomes" id="UP000807785">
    <property type="component" value="Unassembled WGS sequence"/>
</dbReference>
<comment type="caution">
    <text evidence="3">The sequence shown here is derived from an EMBL/GenBank/DDBJ whole genome shotgun (WGS) entry which is preliminary data.</text>
</comment>
<sequence length="213" mass="23216">MHDINLIPADYTVARRLRRGLRAFGLALATVAAVTAVGRGWIAVRLSDGRPMVDQMRKQAKLALDRQTQLAELEARKAAVETRLAALHALRDHATWVAMFEAIDQAYNRNLWFDELAFSRTVQIDAPVPANHPAADPPSREQATAPPRISNGFDIKGHALDHAAIADFMRTIGAQPGVETVRLTDTGLRKYSAMEVVDFSLAATLGASGLVAR</sequence>
<dbReference type="InterPro" id="IPR052534">
    <property type="entry name" value="Extracell_DNA_Util/SecSys_Comp"/>
</dbReference>
<dbReference type="AlphaFoldDB" id="A0A9D7HL46"/>
<reference evidence="3" key="1">
    <citation type="submission" date="2020-10" db="EMBL/GenBank/DDBJ databases">
        <title>Connecting structure to function with the recovery of over 1000 high-quality activated sludge metagenome-assembled genomes encoding full-length rRNA genes using long-read sequencing.</title>
        <authorList>
            <person name="Singleton C.M."/>
            <person name="Petriglieri F."/>
            <person name="Kristensen J.M."/>
            <person name="Kirkegaard R.H."/>
            <person name="Michaelsen T.Y."/>
            <person name="Andersen M.H."/>
            <person name="Karst S.M."/>
            <person name="Dueholm M.S."/>
            <person name="Nielsen P.H."/>
            <person name="Albertsen M."/>
        </authorList>
    </citation>
    <scope>NUCLEOTIDE SEQUENCE</scope>
    <source>
        <strain evidence="3">Bjer_18-Q3-R1-45_BAT3C.347</strain>
    </source>
</reference>
<keyword evidence="2" id="KW-1133">Transmembrane helix</keyword>
<name>A0A9D7HL46_9PROT</name>
<dbReference type="PANTHER" id="PTHR40278">
    <property type="entry name" value="DNA UTILIZATION PROTEIN HOFN"/>
    <property type="match status" value="1"/>
</dbReference>
<dbReference type="Pfam" id="PF05137">
    <property type="entry name" value="PilN"/>
    <property type="match status" value="1"/>
</dbReference>
<feature type="region of interest" description="Disordered" evidence="1">
    <location>
        <begin position="128"/>
        <end position="151"/>
    </location>
</feature>
<proteinExistence type="predicted"/>
<gene>
    <name evidence="3" type="ORF">IPH26_06680</name>
</gene>
<keyword evidence="2" id="KW-0812">Transmembrane</keyword>
<accession>A0A9D7HL46</accession>